<dbReference type="PANTHER" id="PTHR33365:SF11">
    <property type="entry name" value="TAT PATHWAY SIGNAL SEQUENCE"/>
    <property type="match status" value="1"/>
</dbReference>
<evidence type="ECO:0000256" key="5">
    <source>
        <dbReference type="SAM" id="Phobius"/>
    </source>
</evidence>
<dbReference type="GO" id="GO:0043386">
    <property type="term" value="P:mycotoxin biosynthetic process"/>
    <property type="evidence" value="ECO:0007669"/>
    <property type="project" value="InterPro"/>
</dbReference>
<protein>
    <recommendedName>
        <fullName evidence="8">Oxidase ustYa</fullName>
    </recommendedName>
</protein>
<evidence type="ECO:0008006" key="8">
    <source>
        <dbReference type="Google" id="ProtNLM"/>
    </source>
</evidence>
<dbReference type="STRING" id="913774.A0A0C3H2Y4"/>
<proteinExistence type="inferred from homology"/>
<name>A0A0C3H2Y4_OIDMZ</name>
<keyword evidence="5" id="KW-0812">Transmembrane</keyword>
<evidence type="ECO:0000256" key="4">
    <source>
        <dbReference type="SAM" id="MobiDB-lite"/>
    </source>
</evidence>
<dbReference type="Pfam" id="PF11807">
    <property type="entry name" value="UstYa"/>
    <property type="match status" value="1"/>
</dbReference>
<dbReference type="AlphaFoldDB" id="A0A0C3H2Y4"/>
<dbReference type="PANTHER" id="PTHR33365">
    <property type="entry name" value="YALI0B05434P"/>
    <property type="match status" value="1"/>
</dbReference>
<reference evidence="6 7" key="1">
    <citation type="submission" date="2014-04" db="EMBL/GenBank/DDBJ databases">
        <authorList>
            <consortium name="DOE Joint Genome Institute"/>
            <person name="Kuo A."/>
            <person name="Martino E."/>
            <person name="Perotto S."/>
            <person name="Kohler A."/>
            <person name="Nagy L.G."/>
            <person name="Floudas D."/>
            <person name="Copeland A."/>
            <person name="Barry K.W."/>
            <person name="Cichocki N."/>
            <person name="Veneault-Fourrey C."/>
            <person name="LaButti K."/>
            <person name="Lindquist E.A."/>
            <person name="Lipzen A."/>
            <person name="Lundell T."/>
            <person name="Morin E."/>
            <person name="Murat C."/>
            <person name="Sun H."/>
            <person name="Tunlid A."/>
            <person name="Henrissat B."/>
            <person name="Grigoriev I.V."/>
            <person name="Hibbett D.S."/>
            <person name="Martin F."/>
            <person name="Nordberg H.P."/>
            <person name="Cantor M.N."/>
            <person name="Hua S.X."/>
        </authorList>
    </citation>
    <scope>NUCLEOTIDE SEQUENCE [LARGE SCALE GENOMIC DNA]</scope>
    <source>
        <strain evidence="6 7">Zn</strain>
    </source>
</reference>
<dbReference type="InParanoid" id="A0A0C3H2Y4"/>
<keyword evidence="2" id="KW-0560">Oxidoreductase</keyword>
<evidence type="ECO:0000256" key="1">
    <source>
        <dbReference type="ARBA" id="ARBA00004685"/>
    </source>
</evidence>
<dbReference type="OrthoDB" id="3687641at2759"/>
<feature type="region of interest" description="Disordered" evidence="4">
    <location>
        <begin position="1"/>
        <end position="27"/>
    </location>
</feature>
<dbReference type="GO" id="GO:0016491">
    <property type="term" value="F:oxidoreductase activity"/>
    <property type="evidence" value="ECO:0007669"/>
    <property type="project" value="UniProtKB-KW"/>
</dbReference>
<evidence type="ECO:0000313" key="6">
    <source>
        <dbReference type="EMBL" id="KIM96901.1"/>
    </source>
</evidence>
<comment type="similarity">
    <text evidence="3">Belongs to the ustYa family.</text>
</comment>
<keyword evidence="5" id="KW-0472">Membrane</keyword>
<feature type="transmembrane region" description="Helical" evidence="5">
    <location>
        <begin position="36"/>
        <end position="59"/>
    </location>
</feature>
<dbReference type="InterPro" id="IPR021765">
    <property type="entry name" value="UstYa-like"/>
</dbReference>
<comment type="pathway">
    <text evidence="1">Mycotoxin biosynthesis.</text>
</comment>
<reference evidence="7" key="2">
    <citation type="submission" date="2015-01" db="EMBL/GenBank/DDBJ databases">
        <title>Evolutionary Origins and Diversification of the Mycorrhizal Mutualists.</title>
        <authorList>
            <consortium name="DOE Joint Genome Institute"/>
            <consortium name="Mycorrhizal Genomics Consortium"/>
            <person name="Kohler A."/>
            <person name="Kuo A."/>
            <person name="Nagy L.G."/>
            <person name="Floudas D."/>
            <person name="Copeland A."/>
            <person name="Barry K.W."/>
            <person name="Cichocki N."/>
            <person name="Veneault-Fourrey C."/>
            <person name="LaButti K."/>
            <person name="Lindquist E.A."/>
            <person name="Lipzen A."/>
            <person name="Lundell T."/>
            <person name="Morin E."/>
            <person name="Murat C."/>
            <person name="Riley R."/>
            <person name="Ohm R."/>
            <person name="Sun H."/>
            <person name="Tunlid A."/>
            <person name="Henrissat B."/>
            <person name="Grigoriev I.V."/>
            <person name="Hibbett D.S."/>
            <person name="Martin F."/>
        </authorList>
    </citation>
    <scope>NUCLEOTIDE SEQUENCE [LARGE SCALE GENOMIC DNA]</scope>
    <source>
        <strain evidence="7">Zn</strain>
    </source>
</reference>
<evidence type="ECO:0000256" key="2">
    <source>
        <dbReference type="ARBA" id="ARBA00023002"/>
    </source>
</evidence>
<dbReference type="EMBL" id="KN832883">
    <property type="protein sequence ID" value="KIM96901.1"/>
    <property type="molecule type" value="Genomic_DNA"/>
</dbReference>
<accession>A0A0C3H2Y4</accession>
<keyword evidence="7" id="KW-1185">Reference proteome</keyword>
<sequence>MLDTDPENEVPFLPKDHETTRKAHRDYQSGQATRRLIVTVALVSALVSAAGTVIMHNLLPIFSIASSRSPPRPELLPSLNLPPLGNLIRTYVGDQRAYYDKDLNVSREAWMSLFPPGMGYVSMDSIKDAGEIPQLFQDMSTDGSGRFCIAAFHQLHCLFLIYADFRRALSGKLTHQDAHVLQNGHSSHCFDYLRESIICAADSALEPFRSPFDGGTQGNGVDGFGTVHQCRDFKQLFEWGEKFRYSDGHDAEKFEG</sequence>
<feature type="compositionally biased region" description="Basic and acidic residues" evidence="4">
    <location>
        <begin position="14"/>
        <end position="27"/>
    </location>
</feature>
<dbReference type="Proteomes" id="UP000054321">
    <property type="component" value="Unassembled WGS sequence"/>
</dbReference>
<evidence type="ECO:0000256" key="3">
    <source>
        <dbReference type="ARBA" id="ARBA00035112"/>
    </source>
</evidence>
<keyword evidence="5" id="KW-1133">Transmembrane helix</keyword>
<dbReference type="HOGENOM" id="CLU_1315667_0_0_1"/>
<organism evidence="6 7">
    <name type="scientific">Oidiodendron maius (strain Zn)</name>
    <dbReference type="NCBI Taxonomy" id="913774"/>
    <lineage>
        <taxon>Eukaryota</taxon>
        <taxon>Fungi</taxon>
        <taxon>Dikarya</taxon>
        <taxon>Ascomycota</taxon>
        <taxon>Pezizomycotina</taxon>
        <taxon>Leotiomycetes</taxon>
        <taxon>Leotiomycetes incertae sedis</taxon>
        <taxon>Myxotrichaceae</taxon>
        <taxon>Oidiodendron</taxon>
    </lineage>
</organism>
<evidence type="ECO:0000313" key="7">
    <source>
        <dbReference type="Proteomes" id="UP000054321"/>
    </source>
</evidence>
<gene>
    <name evidence="6" type="ORF">OIDMADRAFT_32797</name>
</gene>